<feature type="transmembrane region" description="Helical" evidence="5">
    <location>
        <begin position="63"/>
        <end position="88"/>
    </location>
</feature>
<dbReference type="Proteomes" id="UP000504632">
    <property type="component" value="Chromosome 6"/>
</dbReference>
<dbReference type="GO" id="GO:0004930">
    <property type="term" value="F:G protein-coupled receptor activity"/>
    <property type="evidence" value="ECO:0007669"/>
    <property type="project" value="InterPro"/>
</dbReference>
<dbReference type="PANTHER" id="PTHR26451">
    <property type="entry name" value="G_PROTEIN_RECEP_F1_2 DOMAIN-CONTAINING PROTEIN"/>
    <property type="match status" value="1"/>
</dbReference>
<dbReference type="InParanoid" id="A0A6J2VPE4"/>
<feature type="domain" description="G-protein coupled receptors family 1 profile" evidence="6">
    <location>
        <begin position="43"/>
        <end position="292"/>
    </location>
</feature>
<dbReference type="CDD" id="cd00637">
    <property type="entry name" value="7tm_classA_rhodopsin-like"/>
    <property type="match status" value="1"/>
</dbReference>
<protein>
    <submittedName>
        <fullName evidence="8">Odorant receptor 131-2-like</fullName>
    </submittedName>
</protein>
<accession>A0A6J2VPE4</accession>
<feature type="transmembrane region" description="Helical" evidence="5">
    <location>
        <begin position="28"/>
        <end position="51"/>
    </location>
</feature>
<dbReference type="PROSITE" id="PS50262">
    <property type="entry name" value="G_PROTEIN_RECEP_F1_2"/>
    <property type="match status" value="1"/>
</dbReference>
<dbReference type="AlphaFoldDB" id="A0A6J2VPE4"/>
<dbReference type="FunFam" id="1.20.1070.10:FF:000096">
    <property type="entry name" value="Odorant receptor 131-2"/>
    <property type="match status" value="1"/>
</dbReference>
<dbReference type="InterPro" id="IPR052921">
    <property type="entry name" value="GPCR1_Superfamily_Member"/>
</dbReference>
<evidence type="ECO:0000313" key="7">
    <source>
        <dbReference type="Proteomes" id="UP000504632"/>
    </source>
</evidence>
<reference evidence="8" key="1">
    <citation type="submission" date="2025-08" db="UniProtKB">
        <authorList>
            <consortium name="RefSeq"/>
        </authorList>
    </citation>
    <scope>IDENTIFICATION</scope>
</reference>
<gene>
    <name evidence="8" type="primary">LOC115815118</name>
</gene>
<dbReference type="RefSeq" id="XP_030633942.1">
    <property type="nucleotide sequence ID" value="XM_030778082.1"/>
</dbReference>
<evidence type="ECO:0000313" key="8">
    <source>
        <dbReference type="RefSeq" id="XP_030633942.1"/>
    </source>
</evidence>
<keyword evidence="4 5" id="KW-0472">Membrane</keyword>
<dbReference type="PANTHER" id="PTHR26451:SF886">
    <property type="entry name" value="GROWTH HORMONE SECRETAGOGUE RECEPTOR TYPE 1-LIKE-RELATED"/>
    <property type="match status" value="1"/>
</dbReference>
<evidence type="ECO:0000256" key="5">
    <source>
        <dbReference type="SAM" id="Phobius"/>
    </source>
</evidence>
<comment type="subcellular location">
    <subcellularLocation>
        <location evidence="1">Membrane</location>
    </subcellularLocation>
</comment>
<keyword evidence="2 5" id="KW-0812">Transmembrane</keyword>
<keyword evidence="7" id="KW-1185">Reference proteome</keyword>
<proteinExistence type="predicted"/>
<feature type="transmembrane region" description="Helical" evidence="5">
    <location>
        <begin position="94"/>
        <end position="121"/>
    </location>
</feature>
<dbReference type="OrthoDB" id="8759131at2759"/>
<dbReference type="GeneID" id="115815118"/>
<dbReference type="InterPro" id="IPR000276">
    <property type="entry name" value="GPCR_Rhodpsn"/>
</dbReference>
<feature type="transmembrane region" description="Helical" evidence="5">
    <location>
        <begin position="196"/>
        <end position="218"/>
    </location>
</feature>
<feature type="transmembrane region" description="Helical" evidence="5">
    <location>
        <begin position="142"/>
        <end position="166"/>
    </location>
</feature>
<evidence type="ECO:0000259" key="6">
    <source>
        <dbReference type="PROSITE" id="PS50262"/>
    </source>
</evidence>
<feature type="transmembrane region" description="Helical" evidence="5">
    <location>
        <begin position="274"/>
        <end position="294"/>
    </location>
</feature>
<keyword evidence="3 5" id="KW-1133">Transmembrane helix</keyword>
<evidence type="ECO:0000256" key="3">
    <source>
        <dbReference type="ARBA" id="ARBA00022989"/>
    </source>
</evidence>
<name>A0A6J2VPE4_CHACN</name>
<dbReference type="SUPFAM" id="SSF81321">
    <property type="entry name" value="Family A G protein-coupled receptor-like"/>
    <property type="match status" value="1"/>
</dbReference>
<dbReference type="GO" id="GO:0005549">
    <property type="term" value="F:odorant binding"/>
    <property type="evidence" value="ECO:0007669"/>
    <property type="project" value="TreeGrafter"/>
</dbReference>
<dbReference type="Pfam" id="PF00001">
    <property type="entry name" value="7tm_1"/>
    <property type="match status" value="1"/>
</dbReference>
<evidence type="ECO:0000256" key="2">
    <source>
        <dbReference type="ARBA" id="ARBA00022692"/>
    </source>
</evidence>
<organism evidence="7 8">
    <name type="scientific">Chanos chanos</name>
    <name type="common">Milkfish</name>
    <name type="synonym">Mugil chanos</name>
    <dbReference type="NCBI Taxonomy" id="29144"/>
    <lineage>
        <taxon>Eukaryota</taxon>
        <taxon>Metazoa</taxon>
        <taxon>Chordata</taxon>
        <taxon>Craniata</taxon>
        <taxon>Vertebrata</taxon>
        <taxon>Euteleostomi</taxon>
        <taxon>Actinopterygii</taxon>
        <taxon>Neopterygii</taxon>
        <taxon>Teleostei</taxon>
        <taxon>Ostariophysi</taxon>
        <taxon>Gonorynchiformes</taxon>
        <taxon>Chanidae</taxon>
        <taxon>Chanos</taxon>
    </lineage>
</organism>
<feature type="transmembrane region" description="Helical" evidence="5">
    <location>
        <begin position="238"/>
        <end position="262"/>
    </location>
</feature>
<dbReference type="Gene3D" id="1.20.1070.10">
    <property type="entry name" value="Rhodopsin 7-helix transmembrane proteins"/>
    <property type="match status" value="1"/>
</dbReference>
<dbReference type="GO" id="GO:0016020">
    <property type="term" value="C:membrane"/>
    <property type="evidence" value="ECO:0007669"/>
    <property type="project" value="UniProtKB-SubCell"/>
</dbReference>
<dbReference type="GO" id="GO:0004984">
    <property type="term" value="F:olfactory receptor activity"/>
    <property type="evidence" value="ECO:0007669"/>
    <property type="project" value="TreeGrafter"/>
</dbReference>
<sequence length="320" mass="36894">MEEDIDYNENSSDYQMQMINEDPVRRTISMTVFHIFVLPFIYINILMFLAFCRKEAFRSETRYILFAQTVLVDLIFLLLTDFVVVLSYTLTLMPVGFCIPLCIMLEMVTNCTPLTITAMCVERYVAICMPLRHDAISTTSRTMILILVIWVLSSINPLMDILILIATSSQEYLTQVTYCHYEIMTPEHWHRHMRGMFYICALGIIFLVELYCFVMITLAARAASGANKKSASKGQRTLALHLLQLCLCSIEGICPYIEAFVIEMDIDLYFSLRLFNFIAFSVVSRAVSPLLYGLKDEKFCAVLVYYIWCKLNPVSSEKEK</sequence>
<evidence type="ECO:0000256" key="1">
    <source>
        <dbReference type="ARBA" id="ARBA00004370"/>
    </source>
</evidence>
<dbReference type="InterPro" id="IPR017452">
    <property type="entry name" value="GPCR_Rhodpsn_7TM"/>
</dbReference>
<evidence type="ECO:0000256" key="4">
    <source>
        <dbReference type="ARBA" id="ARBA00023136"/>
    </source>
</evidence>